<dbReference type="CDD" id="cd02439">
    <property type="entry name" value="DMB-PRT_CobT"/>
    <property type="match status" value="1"/>
</dbReference>
<dbReference type="UniPathway" id="UPA00061">
    <property type="reaction ID" value="UER00516"/>
</dbReference>
<evidence type="ECO:0000256" key="8">
    <source>
        <dbReference type="ARBA" id="ARBA00022679"/>
    </source>
</evidence>
<dbReference type="FunFam" id="3.40.50.10210:FF:000001">
    <property type="entry name" value="Nicotinate-nucleotide--dimethylbenzimidazole phosphoribosyltransferase"/>
    <property type="match status" value="1"/>
</dbReference>
<dbReference type="SUPFAM" id="SSF52733">
    <property type="entry name" value="Nicotinate mononucleotide:5,6-dimethylbenzimidazole phosphoribosyltransferase (CobT)"/>
    <property type="match status" value="1"/>
</dbReference>
<reference evidence="13" key="1">
    <citation type="submission" date="2015-07" db="EMBL/GenBank/DDBJ databases">
        <title>Complete genome sequence and phylogenetic analysis of Limnochorda pilosa.</title>
        <authorList>
            <person name="Watanabe M."/>
            <person name="Kojima H."/>
            <person name="Fukui M."/>
        </authorList>
    </citation>
    <scope>NUCLEOTIDE SEQUENCE [LARGE SCALE GENOMIC DNA]</scope>
    <source>
        <strain evidence="13">HC45</strain>
    </source>
</reference>
<dbReference type="GO" id="GO:0009236">
    <property type="term" value="P:cobalamin biosynthetic process"/>
    <property type="evidence" value="ECO:0007669"/>
    <property type="project" value="UniProtKB-UniRule"/>
</dbReference>
<comment type="pathway">
    <text evidence="2 11">Nucleoside biosynthesis; alpha-ribazole biosynthesis; alpha-ribazole from 5,6-dimethylbenzimidazole: step 1/2.</text>
</comment>
<reference evidence="13" key="2">
    <citation type="journal article" date="2016" name="Int. J. Syst. Evol. Microbiol.">
        <title>Complete genome sequence and cell structure of Limnochorda pilosa, a Gram-negative spore-former within the phylum Firmicutes.</title>
        <authorList>
            <person name="Watanabe M."/>
            <person name="Kojima H."/>
            <person name="Fukui M."/>
        </authorList>
    </citation>
    <scope>NUCLEOTIDE SEQUENCE [LARGE SCALE GENOMIC DNA]</scope>
    <source>
        <strain evidence="13">HC45</strain>
    </source>
</reference>
<evidence type="ECO:0000256" key="7">
    <source>
        <dbReference type="ARBA" id="ARBA00022676"/>
    </source>
</evidence>
<dbReference type="EMBL" id="AP014924">
    <property type="protein sequence ID" value="BAS29321.1"/>
    <property type="molecule type" value="Genomic_DNA"/>
</dbReference>
<organism evidence="12 13">
    <name type="scientific">Limnochorda pilosa</name>
    <dbReference type="NCBI Taxonomy" id="1555112"/>
    <lineage>
        <taxon>Bacteria</taxon>
        <taxon>Bacillati</taxon>
        <taxon>Bacillota</taxon>
        <taxon>Limnochordia</taxon>
        <taxon>Limnochordales</taxon>
        <taxon>Limnochordaceae</taxon>
        <taxon>Limnochorda</taxon>
    </lineage>
</organism>
<evidence type="ECO:0000256" key="6">
    <source>
        <dbReference type="ARBA" id="ARBA00022573"/>
    </source>
</evidence>
<keyword evidence="13" id="KW-1185">Reference proteome</keyword>
<dbReference type="KEGG" id="lpil:LIP_3509"/>
<evidence type="ECO:0000313" key="12">
    <source>
        <dbReference type="EMBL" id="BAS29321.1"/>
    </source>
</evidence>
<accession>A0A0K2SQE3</accession>
<gene>
    <name evidence="11" type="primary">cobT</name>
    <name evidence="12" type="ORF">LIP_3509</name>
</gene>
<dbReference type="Gene3D" id="3.40.50.10210">
    <property type="match status" value="1"/>
</dbReference>
<keyword evidence="8 11" id="KW-0808">Transferase</keyword>
<evidence type="ECO:0000256" key="3">
    <source>
        <dbReference type="ARBA" id="ARBA00007110"/>
    </source>
</evidence>
<keyword evidence="6 11" id="KW-0169">Cobalamin biosynthesis</keyword>
<comment type="catalytic activity">
    <reaction evidence="10 11">
        <text>5,6-dimethylbenzimidazole + nicotinate beta-D-ribonucleotide = alpha-ribazole 5'-phosphate + nicotinate + H(+)</text>
        <dbReference type="Rhea" id="RHEA:11196"/>
        <dbReference type="ChEBI" id="CHEBI:15378"/>
        <dbReference type="ChEBI" id="CHEBI:15890"/>
        <dbReference type="ChEBI" id="CHEBI:32544"/>
        <dbReference type="ChEBI" id="CHEBI:57502"/>
        <dbReference type="ChEBI" id="CHEBI:57918"/>
        <dbReference type="EC" id="2.4.2.21"/>
    </reaction>
</comment>
<comment type="function">
    <text evidence="1 11">Catalyzes the synthesis of alpha-ribazole-5'-phosphate from nicotinate mononucleotide (NAMN) and 5,6-dimethylbenzimidazole (DMB).</text>
</comment>
<dbReference type="PANTHER" id="PTHR43463:SF1">
    <property type="entry name" value="NICOTINATE-NUCLEOTIDE--DIMETHYLBENZIMIDAZOLE PHOSPHORIBOSYLTRANSFERASE"/>
    <property type="match status" value="1"/>
</dbReference>
<evidence type="ECO:0000256" key="10">
    <source>
        <dbReference type="ARBA" id="ARBA00047340"/>
    </source>
</evidence>
<sequence>MNGEWQALLSTGVPPLNRRAARDAYVRLCRLTKPRGSLGRLEAVVVRLAAITGEPLPRVEPASILVFAGDHGVALRGVSAYPPEVTGQMLENFRSGGAAISVLARRLGAELTVVDAGVRKAPAVSGVLRRSLGEGTQDITLGPAMDRATALASIAVGWEVAKEALDRGARLLVPGEMGIGNTTAAAAVASALTGLSPRLLVGRGTGLGQEGLQRKRAAVEAALAANRPDPADALDVLARVGGFELGGIAGAFLAAAFHRRPALVDGFIASAAALLAERLAPGARRFWIAGHRSAERGHRRVLRALRLRPLLELGLRLGEGTGAALALELVSAACTLQREMATFDEAGVSDREESGPG</sequence>
<evidence type="ECO:0000256" key="1">
    <source>
        <dbReference type="ARBA" id="ARBA00002197"/>
    </source>
</evidence>
<dbReference type="NCBIfam" id="TIGR03160">
    <property type="entry name" value="cobT_DBIPRT"/>
    <property type="match status" value="1"/>
</dbReference>
<dbReference type="Gene3D" id="1.10.1610.10">
    <property type="match status" value="1"/>
</dbReference>
<evidence type="ECO:0000256" key="4">
    <source>
        <dbReference type="ARBA" id="ARBA00011991"/>
    </source>
</evidence>
<protein>
    <recommendedName>
        <fullName evidence="5 11">Nicotinate-nucleotide--dimethylbenzimidazole phosphoribosyltransferase</fullName>
        <shortName evidence="11">NN:DBI PRT</shortName>
        <ecNumber evidence="4 11">2.4.2.21</ecNumber>
    </recommendedName>
    <alternativeName>
        <fullName evidence="9 11">N(1)-alpha-phosphoribosyltransferase</fullName>
    </alternativeName>
</protein>
<evidence type="ECO:0000256" key="5">
    <source>
        <dbReference type="ARBA" id="ARBA00015486"/>
    </source>
</evidence>
<dbReference type="InterPro" id="IPR036087">
    <property type="entry name" value="Nict_dMeBzImd_PRibTrfase_sf"/>
</dbReference>
<name>A0A0K2SQE3_LIMPI</name>
<dbReference type="AlphaFoldDB" id="A0A0K2SQE3"/>
<evidence type="ECO:0000256" key="11">
    <source>
        <dbReference type="HAMAP-Rule" id="MF_00230"/>
    </source>
</evidence>
<evidence type="ECO:0000256" key="9">
    <source>
        <dbReference type="ARBA" id="ARBA00030686"/>
    </source>
</evidence>
<dbReference type="PANTHER" id="PTHR43463">
    <property type="entry name" value="NICOTINATE-NUCLEOTIDE--DIMETHYLBENZIMIDAZOLE PHOSPHORIBOSYLTRANSFERASE"/>
    <property type="match status" value="1"/>
</dbReference>
<dbReference type="Proteomes" id="UP000065807">
    <property type="component" value="Chromosome"/>
</dbReference>
<dbReference type="GO" id="GO:0008939">
    <property type="term" value="F:nicotinate-nucleotide-dimethylbenzimidazole phosphoribosyltransferase activity"/>
    <property type="evidence" value="ECO:0007669"/>
    <property type="project" value="UniProtKB-UniRule"/>
</dbReference>
<dbReference type="InterPro" id="IPR023195">
    <property type="entry name" value="Nict_dMeBzImd_PRibTrfase_N"/>
</dbReference>
<dbReference type="NCBIfam" id="NF000996">
    <property type="entry name" value="PRK00105.1"/>
    <property type="match status" value="1"/>
</dbReference>
<dbReference type="Pfam" id="PF02277">
    <property type="entry name" value="DBI_PRT"/>
    <property type="match status" value="1"/>
</dbReference>
<dbReference type="InterPro" id="IPR017846">
    <property type="entry name" value="Nict_dMeBzImd_PRibTrfase_bact"/>
</dbReference>
<keyword evidence="7 11" id="KW-0328">Glycosyltransferase</keyword>
<dbReference type="InterPro" id="IPR003200">
    <property type="entry name" value="Nict_dMeBzImd_PRibTrfase"/>
</dbReference>
<evidence type="ECO:0000313" key="13">
    <source>
        <dbReference type="Proteomes" id="UP000065807"/>
    </source>
</evidence>
<dbReference type="PATRIC" id="fig|1555112.3.peg.3547"/>
<proteinExistence type="inferred from homology"/>
<evidence type="ECO:0000256" key="2">
    <source>
        <dbReference type="ARBA" id="ARBA00005049"/>
    </source>
</evidence>
<dbReference type="HAMAP" id="MF_00230">
    <property type="entry name" value="CobT"/>
    <property type="match status" value="1"/>
</dbReference>
<feature type="active site" description="Proton acceptor" evidence="11">
    <location>
        <position position="319"/>
    </location>
</feature>
<dbReference type="EC" id="2.4.2.21" evidence="4 11"/>
<comment type="similarity">
    <text evidence="3 11">Belongs to the CobT family.</text>
</comment>
<dbReference type="STRING" id="1555112.LIP_3509"/>